<feature type="domain" description="DUF1980" evidence="3">
    <location>
        <begin position="244"/>
        <end position="335"/>
    </location>
</feature>
<dbReference type="Pfam" id="PF21537">
    <property type="entry name" value="DUF1980_C"/>
    <property type="match status" value="1"/>
</dbReference>
<feature type="transmembrane region" description="Helical" evidence="2">
    <location>
        <begin position="170"/>
        <end position="193"/>
    </location>
</feature>
<feature type="transmembrane region" description="Helical" evidence="2">
    <location>
        <begin position="42"/>
        <end position="64"/>
    </location>
</feature>
<evidence type="ECO:0000259" key="3">
    <source>
        <dbReference type="Pfam" id="PF21537"/>
    </source>
</evidence>
<sequence length="335" mass="33009">MPERSAVVTRLFGVGLAAALAAITVTLAVTGRIGLYINPESAWFAVGMSVLGLIGAVASFALPLGAEADHGHDHGDAPVGADAAAAAGAGAGAAAAAAAAAAPGFGAPASRRGAKFTPHSGAATPNPMPAPTHAPVAAHTPEHTHEHTPMHAHGHAPAHGPRPAAPRVRLAVGAVAASAGGVIATGLVAVALVTPPATLSAELAMSRDTGTPPLFQGADTVALATTGDTASFGVGEWASVFATATNPEAFEGDEISLTGFVTPSSAGGFGLTRLIITHCVIDAQPASVPVGEISDVPATGEWVTVTGVIRDRDGSLVVEATGVETVAEPEDPYEY</sequence>
<proteinExistence type="predicted"/>
<evidence type="ECO:0000256" key="1">
    <source>
        <dbReference type="SAM" id="MobiDB-lite"/>
    </source>
</evidence>
<gene>
    <name evidence="4" type="ORF">HW566_09825</name>
</gene>
<dbReference type="AlphaFoldDB" id="A0A7D5IY29"/>
<feature type="transmembrane region" description="Helical" evidence="2">
    <location>
        <begin position="84"/>
        <end position="105"/>
    </location>
</feature>
<dbReference type="EMBL" id="CP058316">
    <property type="protein sequence ID" value="QLD12036.1"/>
    <property type="molecule type" value="Genomic_DNA"/>
</dbReference>
<dbReference type="PANTHER" id="PTHR40047:SF1">
    <property type="entry name" value="UPF0703 PROTEIN YCGQ"/>
    <property type="match status" value="1"/>
</dbReference>
<dbReference type="PANTHER" id="PTHR40047">
    <property type="entry name" value="UPF0703 PROTEIN YCGQ"/>
    <property type="match status" value="1"/>
</dbReference>
<dbReference type="RefSeq" id="WP_178012475.1">
    <property type="nucleotide sequence ID" value="NZ_CP058316.1"/>
</dbReference>
<dbReference type="InterPro" id="IPR052955">
    <property type="entry name" value="UPF0703_membrane_permease"/>
</dbReference>
<dbReference type="InterPro" id="IPR048447">
    <property type="entry name" value="DUF1980_C"/>
</dbReference>
<feature type="transmembrane region" description="Helical" evidence="2">
    <location>
        <begin position="12"/>
        <end position="30"/>
    </location>
</feature>
<keyword evidence="2" id="KW-1133">Transmembrane helix</keyword>
<organism evidence="4 5">
    <name type="scientific">Microbacterium oleivorans</name>
    <dbReference type="NCBI Taxonomy" id="273677"/>
    <lineage>
        <taxon>Bacteria</taxon>
        <taxon>Bacillati</taxon>
        <taxon>Actinomycetota</taxon>
        <taxon>Actinomycetes</taxon>
        <taxon>Micrococcales</taxon>
        <taxon>Microbacteriaceae</taxon>
        <taxon>Microbacterium</taxon>
    </lineage>
</organism>
<protein>
    <submittedName>
        <fullName evidence="4">DUF1980 domain-containing protein</fullName>
    </submittedName>
</protein>
<evidence type="ECO:0000313" key="5">
    <source>
        <dbReference type="Proteomes" id="UP000509638"/>
    </source>
</evidence>
<accession>A0A7D5IY29</accession>
<keyword evidence="2" id="KW-0472">Membrane</keyword>
<dbReference type="Proteomes" id="UP000509638">
    <property type="component" value="Chromosome"/>
</dbReference>
<reference evidence="4 5" key="1">
    <citation type="submission" date="2020-06" db="EMBL/GenBank/DDBJ databases">
        <authorList>
            <person name="Jo H."/>
        </authorList>
    </citation>
    <scope>NUCLEOTIDE SEQUENCE [LARGE SCALE GENOMIC DNA]</scope>
    <source>
        <strain evidence="4 5">I46</strain>
    </source>
</reference>
<feature type="compositionally biased region" description="Basic and acidic residues" evidence="1">
    <location>
        <begin position="140"/>
        <end position="149"/>
    </location>
</feature>
<name>A0A7D5IY29_9MICO</name>
<keyword evidence="2" id="KW-0812">Transmembrane</keyword>
<evidence type="ECO:0000313" key="4">
    <source>
        <dbReference type="EMBL" id="QLD12036.1"/>
    </source>
</evidence>
<evidence type="ECO:0000256" key="2">
    <source>
        <dbReference type="SAM" id="Phobius"/>
    </source>
</evidence>
<feature type="region of interest" description="Disordered" evidence="1">
    <location>
        <begin position="109"/>
        <end position="164"/>
    </location>
</feature>